<dbReference type="PANTHER" id="PTHR11844:SF33">
    <property type="entry name" value="TISSUE INHIBITOR OF METALLOPROTEINASE"/>
    <property type="match status" value="1"/>
</dbReference>
<evidence type="ECO:0000256" key="6">
    <source>
        <dbReference type="SAM" id="SignalP"/>
    </source>
</evidence>
<organism evidence="8 9">
    <name type="scientific">Sinanodonta woodiana</name>
    <name type="common">Chinese pond mussel</name>
    <name type="synonym">Anodonta woodiana</name>
    <dbReference type="NCBI Taxonomy" id="1069815"/>
    <lineage>
        <taxon>Eukaryota</taxon>
        <taxon>Metazoa</taxon>
        <taxon>Spiralia</taxon>
        <taxon>Lophotrochozoa</taxon>
        <taxon>Mollusca</taxon>
        <taxon>Bivalvia</taxon>
        <taxon>Autobranchia</taxon>
        <taxon>Heteroconchia</taxon>
        <taxon>Palaeoheterodonta</taxon>
        <taxon>Unionida</taxon>
        <taxon>Unionoidea</taxon>
        <taxon>Unionidae</taxon>
        <taxon>Unioninae</taxon>
        <taxon>Sinanodonta</taxon>
    </lineage>
</organism>
<evidence type="ECO:0000313" key="9">
    <source>
        <dbReference type="Proteomes" id="UP001634394"/>
    </source>
</evidence>
<keyword evidence="9" id="KW-1185">Reference proteome</keyword>
<evidence type="ECO:0000259" key="7">
    <source>
        <dbReference type="PROSITE" id="PS50189"/>
    </source>
</evidence>
<dbReference type="InterPro" id="IPR001820">
    <property type="entry name" value="TIMP"/>
</dbReference>
<evidence type="ECO:0000256" key="3">
    <source>
        <dbReference type="ARBA" id="ARBA00023157"/>
    </source>
</evidence>
<evidence type="ECO:0000313" key="8">
    <source>
        <dbReference type="EMBL" id="KAL3842609.1"/>
    </source>
</evidence>
<evidence type="ECO:0000256" key="1">
    <source>
        <dbReference type="ARBA" id="ARBA00004613"/>
    </source>
</evidence>
<dbReference type="SMART" id="SM00206">
    <property type="entry name" value="NTR"/>
    <property type="match status" value="1"/>
</dbReference>
<dbReference type="GO" id="GO:0005576">
    <property type="term" value="C:extracellular region"/>
    <property type="evidence" value="ECO:0007669"/>
    <property type="project" value="UniProtKB-SubCell"/>
</dbReference>
<dbReference type="EMBL" id="JBJQND010000017">
    <property type="protein sequence ID" value="KAL3842609.1"/>
    <property type="molecule type" value="Genomic_DNA"/>
</dbReference>
<dbReference type="AlphaFoldDB" id="A0ABD3TZJ9"/>
<keyword evidence="3 5" id="KW-1015">Disulfide bond</keyword>
<feature type="signal peptide" evidence="6">
    <location>
        <begin position="1"/>
        <end position="24"/>
    </location>
</feature>
<keyword evidence="2" id="KW-0964">Secreted</keyword>
<comment type="subcellular location">
    <subcellularLocation>
        <location evidence="1">Secreted</location>
    </subcellularLocation>
</comment>
<accession>A0ABD3TZJ9</accession>
<dbReference type="Gene3D" id="2.40.50.120">
    <property type="match status" value="1"/>
</dbReference>
<name>A0ABD3TZJ9_SINWO</name>
<evidence type="ECO:0000256" key="5">
    <source>
        <dbReference type="PIRSR" id="PIRSR601820-3"/>
    </source>
</evidence>
<proteinExistence type="predicted"/>
<feature type="binding site" evidence="4">
    <location>
        <position position="25"/>
    </location>
    <ligand>
        <name>Zn(2+)</name>
        <dbReference type="ChEBI" id="CHEBI:29105"/>
        <note>ligand shared with metalloproteinase partner</note>
    </ligand>
</feature>
<dbReference type="InterPro" id="IPR008993">
    <property type="entry name" value="TIMP-like_OB-fold"/>
</dbReference>
<reference evidence="8 9" key="1">
    <citation type="submission" date="2024-11" db="EMBL/GenBank/DDBJ databases">
        <title>Chromosome-level genome assembly of the freshwater bivalve Anodonta woodiana.</title>
        <authorList>
            <person name="Chen X."/>
        </authorList>
    </citation>
    <scope>NUCLEOTIDE SEQUENCE [LARGE SCALE GENOMIC DNA]</scope>
    <source>
        <strain evidence="8">MN2024</strain>
        <tissue evidence="8">Gills</tissue>
    </source>
</reference>
<feature type="disulfide bond" evidence="5">
    <location>
        <begin position="27"/>
        <end position="124"/>
    </location>
</feature>
<keyword evidence="4" id="KW-0862">Zinc</keyword>
<feature type="domain" description="NTR" evidence="7">
    <location>
        <begin position="25"/>
        <end position="149"/>
    </location>
</feature>
<dbReference type="PANTHER" id="PTHR11844">
    <property type="entry name" value="METALLOPROTEASE INHIBITOR"/>
    <property type="match status" value="1"/>
</dbReference>
<dbReference type="PROSITE" id="PS50189">
    <property type="entry name" value="NTR"/>
    <property type="match status" value="1"/>
</dbReference>
<feature type="chain" id="PRO_5044826347" description="NTR domain-containing protein" evidence="6">
    <location>
        <begin position="25"/>
        <end position="160"/>
    </location>
</feature>
<keyword evidence="6" id="KW-0732">Signal</keyword>
<evidence type="ECO:0000256" key="4">
    <source>
        <dbReference type="PIRSR" id="PIRSR601820-1"/>
    </source>
</evidence>
<dbReference type="InterPro" id="IPR001134">
    <property type="entry name" value="Netrin_domain"/>
</dbReference>
<protein>
    <recommendedName>
        <fullName evidence="7">NTR domain-containing protein</fullName>
    </recommendedName>
</protein>
<keyword evidence="4" id="KW-0479">Metal-binding</keyword>
<sequence>MRCSGAVCFLFIFCLNEFVQNTGACTCIRSNNNAKYCQAEFGLKAQVVRETSPSSNGNRVYMITTGVRQFRTLKGNFANVDLKRVYTASSSAACGVTLKPGKVYLLSGSINKLKSGHRLEIHLCGWIQEWNTLSQDDKNFVRNGYINGCDTKGSNTKYIQ</sequence>
<feature type="disulfide bond" evidence="5">
    <location>
        <begin position="37"/>
        <end position="149"/>
    </location>
</feature>
<feature type="disulfide bond" evidence="5">
    <location>
        <begin position="25"/>
        <end position="94"/>
    </location>
</feature>
<dbReference type="Pfam" id="PF00965">
    <property type="entry name" value="TIMP"/>
    <property type="match status" value="1"/>
</dbReference>
<comment type="caution">
    <text evidence="8">The sequence shown here is derived from an EMBL/GenBank/DDBJ whole genome shotgun (WGS) entry which is preliminary data.</text>
</comment>
<evidence type="ECO:0000256" key="2">
    <source>
        <dbReference type="ARBA" id="ARBA00022525"/>
    </source>
</evidence>
<dbReference type="SUPFAM" id="SSF50242">
    <property type="entry name" value="TIMP-like"/>
    <property type="match status" value="1"/>
</dbReference>
<gene>
    <name evidence="8" type="ORF">ACJMK2_020602</name>
</gene>
<dbReference type="Proteomes" id="UP001634394">
    <property type="component" value="Unassembled WGS sequence"/>
</dbReference>